<comment type="caution">
    <text evidence="3">The sequence shown here is derived from an EMBL/GenBank/DDBJ whole genome shotgun (WGS) entry which is preliminary data.</text>
</comment>
<dbReference type="InterPro" id="IPR002178">
    <property type="entry name" value="PTS_EIIA_type-2_dom"/>
</dbReference>
<dbReference type="PROSITE" id="PS51094">
    <property type="entry name" value="PTS_EIIA_TYPE_2"/>
    <property type="match status" value="1"/>
</dbReference>
<dbReference type="SUPFAM" id="SSF55804">
    <property type="entry name" value="Phoshotransferase/anion transport protein"/>
    <property type="match status" value="1"/>
</dbReference>
<evidence type="ECO:0000256" key="1">
    <source>
        <dbReference type="ARBA" id="ARBA00011798"/>
    </source>
</evidence>
<feature type="domain" description="PTS EIIA type-2" evidence="2">
    <location>
        <begin position="1"/>
        <end position="130"/>
    </location>
</feature>
<evidence type="ECO:0000313" key="4">
    <source>
        <dbReference type="Proteomes" id="UP000265645"/>
    </source>
</evidence>
<dbReference type="CDD" id="cd00211">
    <property type="entry name" value="PTS_IIA_fru"/>
    <property type="match status" value="1"/>
</dbReference>
<organism evidence="3 4">
    <name type="scientific">Staphylococcus aureus</name>
    <dbReference type="NCBI Taxonomy" id="1280"/>
    <lineage>
        <taxon>Bacteria</taxon>
        <taxon>Bacillati</taxon>
        <taxon>Bacillota</taxon>
        <taxon>Bacilli</taxon>
        <taxon>Bacillales</taxon>
        <taxon>Staphylococcaceae</taxon>
        <taxon>Staphylococcus</taxon>
    </lineage>
</organism>
<dbReference type="RefSeq" id="WP_431520471.1">
    <property type="nucleotide sequence ID" value="NZ_LKWC01000119.1"/>
</dbReference>
<sequence length="143" mass="16374">MHHVENIDEAIAKASDVLVANHFIDIKYIHEMQQVFDDSYMVIMQNIAIPHAYSEKHVHKTAMSMLILQEPIYMSDGTAIHIIVPIAAVDKVTHLRALLQLRDVAQDNDAIKRIIQSRKNSDVNEILKNYSNKEARENGWDSN</sequence>
<dbReference type="AlphaFoldDB" id="A0A9P3DL27"/>
<reference evidence="4" key="1">
    <citation type="submission" date="2017-08" db="EMBL/GenBank/DDBJ databases">
        <title>Protection against atopic dermatitis through acquisition of Staphylococcus quorum-sensing agr mutations in the skin.</title>
        <authorList>
            <person name="Nakamura Y."/>
            <person name="Takahashi H."/>
            <person name="Takaya A."/>
            <person name="Inoue Y."/>
            <person name="Katayama Y."/>
            <person name="Kusuya Y."/>
            <person name="Shoji T."/>
            <person name="Takada S."/>
            <person name="Nakagawa S."/>
            <person name="Oguma R."/>
            <person name="Ozawa N."/>
            <person name="Yamaide F."/>
            <person name="Suzuki S."/>
            <person name="Villaruz A."/>
            <person name="Otto M."/>
            <person name="Matsue H."/>
            <person name="Nunez G."/>
            <person name="Shimojo N."/>
        </authorList>
    </citation>
    <scope>NUCLEOTIDE SEQUENCE [LARGE SCALE GENOMIC DNA]</scope>
    <source>
        <strain evidence="4">M1K003</strain>
    </source>
</reference>
<protein>
    <submittedName>
        <fullName evidence="3">Transcriptional antiterminator</fullName>
    </submittedName>
</protein>
<comment type="subunit">
    <text evidence="1">Homodimer or homotrimer. Seems to be a monomer when not phosphorylated.</text>
</comment>
<dbReference type="PANTHER" id="PTHR30185">
    <property type="entry name" value="CRYPTIC BETA-GLUCOSIDE BGL OPERON ANTITERMINATOR"/>
    <property type="match status" value="1"/>
</dbReference>
<name>A0A9P3DL27_STAAU</name>
<dbReference type="InterPro" id="IPR050661">
    <property type="entry name" value="BglG_antiterminators"/>
</dbReference>
<dbReference type="InterPro" id="IPR016152">
    <property type="entry name" value="PTrfase/Anion_transptr"/>
</dbReference>
<evidence type="ECO:0000313" key="3">
    <source>
        <dbReference type="EMBL" id="GBV19551.1"/>
    </source>
</evidence>
<proteinExistence type="predicted"/>
<dbReference type="PANTHER" id="PTHR30185:SF9">
    <property type="entry name" value="MANNITOL-SPECIFIC PHOSPHOTRANSFERASE ENZYME IIA COMPONENT"/>
    <property type="match status" value="1"/>
</dbReference>
<accession>A0A9P3DL27</accession>
<dbReference type="EMBL" id="BDVT01000002">
    <property type="protein sequence ID" value="GBV19551.1"/>
    <property type="molecule type" value="Genomic_DNA"/>
</dbReference>
<dbReference type="Gene3D" id="3.40.930.10">
    <property type="entry name" value="Mannitol-specific EII, Chain A"/>
    <property type="match status" value="1"/>
</dbReference>
<dbReference type="Proteomes" id="UP000265645">
    <property type="component" value="Unassembled WGS sequence"/>
</dbReference>
<evidence type="ECO:0000259" key="2">
    <source>
        <dbReference type="PROSITE" id="PS51094"/>
    </source>
</evidence>
<dbReference type="Pfam" id="PF00359">
    <property type="entry name" value="PTS_EIIA_2"/>
    <property type="match status" value="1"/>
</dbReference>
<gene>
    <name evidence="3" type="ORF">M1K003_0523</name>
</gene>